<dbReference type="OrthoDB" id="271486at2157"/>
<reference evidence="1 2" key="1">
    <citation type="submission" date="2019-01" db="EMBL/GenBank/DDBJ databases">
        <title>Halorientalis sp. F13-25 a new haloarchaeum isolated from hypersaline water.</title>
        <authorList>
            <person name="Ana D.-V."/>
            <person name="Cristina S.-P."/>
            <person name="Antonio V."/>
        </authorList>
    </citation>
    <scope>NUCLEOTIDE SEQUENCE [LARGE SCALE GENOMIC DNA]</scope>
    <source>
        <strain evidence="1 2">F13-25</strain>
    </source>
</reference>
<sequence>MVNRKLTLTSWQSEFETVEASQPDYYILTDVSDYEDLTAEYRPERVLECMDGTLWMANRINDAGLDIDIYLLNYKRSLFVSRIAPCHGVLYLRRAGKDI</sequence>
<dbReference type="RefSeq" id="WP_129069539.1">
    <property type="nucleotide sequence ID" value="NZ_RDFA01000004.1"/>
</dbReference>
<organism evidence="1 2">
    <name type="scientific">Halorientalis pallida</name>
    <dbReference type="NCBI Taxonomy" id="2479928"/>
    <lineage>
        <taxon>Archaea</taxon>
        <taxon>Methanobacteriati</taxon>
        <taxon>Methanobacteriota</taxon>
        <taxon>Stenosarchaea group</taxon>
        <taxon>Halobacteria</taxon>
        <taxon>Halobacteriales</taxon>
        <taxon>Haloarculaceae</taxon>
        <taxon>Halorientalis</taxon>
    </lineage>
</organism>
<gene>
    <name evidence="1" type="ORF">EAF64_13610</name>
</gene>
<dbReference type="AlphaFoldDB" id="A0A498KUR1"/>
<evidence type="ECO:0000313" key="2">
    <source>
        <dbReference type="Proteomes" id="UP000289691"/>
    </source>
</evidence>
<protein>
    <submittedName>
        <fullName evidence="1">Uncharacterized protein</fullName>
    </submittedName>
</protein>
<keyword evidence="2" id="KW-1185">Reference proteome</keyword>
<dbReference type="EMBL" id="RDFA01000004">
    <property type="protein sequence ID" value="RXK48702.1"/>
    <property type="molecule type" value="Genomic_DNA"/>
</dbReference>
<accession>A0A498KUR1</accession>
<name>A0A498KUR1_9EURY</name>
<comment type="caution">
    <text evidence="1">The sequence shown here is derived from an EMBL/GenBank/DDBJ whole genome shotgun (WGS) entry which is preliminary data.</text>
</comment>
<proteinExistence type="predicted"/>
<evidence type="ECO:0000313" key="1">
    <source>
        <dbReference type="EMBL" id="RXK48702.1"/>
    </source>
</evidence>
<dbReference type="Proteomes" id="UP000289691">
    <property type="component" value="Unassembled WGS sequence"/>
</dbReference>